<name>A0A4Y9IN27_9BACT</name>
<evidence type="ECO:0000256" key="1">
    <source>
        <dbReference type="SAM" id="SignalP"/>
    </source>
</evidence>
<dbReference type="AlphaFoldDB" id="A0A4Y9IN27"/>
<dbReference type="EMBL" id="SPPK01000003">
    <property type="protein sequence ID" value="TFU89338.1"/>
    <property type="molecule type" value="Genomic_DNA"/>
</dbReference>
<evidence type="ECO:0000313" key="2">
    <source>
        <dbReference type="EMBL" id="TFU89338.1"/>
    </source>
</evidence>
<gene>
    <name evidence="2" type="ORF">E4T88_11660</name>
</gene>
<dbReference type="RefSeq" id="WP_135105628.1">
    <property type="nucleotide sequence ID" value="NZ_JADGKW010000003.1"/>
</dbReference>
<feature type="chain" id="PRO_5021485193" evidence="1">
    <location>
        <begin position="25"/>
        <end position="167"/>
    </location>
</feature>
<feature type="signal peptide" evidence="1">
    <location>
        <begin position="1"/>
        <end position="24"/>
    </location>
</feature>
<accession>A0A4Y9IN27</accession>
<reference evidence="2 3" key="1">
    <citation type="submission" date="2019-03" db="EMBL/GenBank/DDBJ databases">
        <title>Diversity of the mouse oral microbiome.</title>
        <authorList>
            <person name="Joseph S."/>
            <person name="Aduse-Opoku J."/>
            <person name="Curtis M."/>
            <person name="Wade W."/>
            <person name="Hashim A."/>
        </authorList>
    </citation>
    <scope>NUCLEOTIDE SEQUENCE [LARGE SCALE GENOMIC DNA]</scope>
    <source>
        <strain evidence="2 3">P11</strain>
    </source>
</reference>
<sequence>MKTIITFFLAIMSLFILNSCGDNDDNNLQNNYSAKFNHIDLVVKDSKGNNLLYQKTPGNYTKDDIKIFYYDSKGSLVLFNNPNLQASKGFVFSENDLRLFLVLPQRNTTLSKTLIQFGDNIRLELISEFNVSTESILLSKVWVNNEIIWDSNSDKMSAEIIIAPKIK</sequence>
<evidence type="ECO:0000313" key="3">
    <source>
        <dbReference type="Proteomes" id="UP000298285"/>
    </source>
</evidence>
<dbReference type="Proteomes" id="UP000298285">
    <property type="component" value="Unassembled WGS sequence"/>
</dbReference>
<comment type="caution">
    <text evidence="2">The sequence shown here is derived from an EMBL/GenBank/DDBJ whole genome shotgun (WGS) entry which is preliminary data.</text>
</comment>
<proteinExistence type="predicted"/>
<dbReference type="OrthoDB" id="999541at2"/>
<protein>
    <submittedName>
        <fullName evidence="2">Uncharacterized protein</fullName>
    </submittedName>
</protein>
<keyword evidence="1" id="KW-0732">Signal</keyword>
<organism evidence="2 3">
    <name type="scientific">Dysgonomonas mossii</name>
    <dbReference type="NCBI Taxonomy" id="163665"/>
    <lineage>
        <taxon>Bacteria</taxon>
        <taxon>Pseudomonadati</taxon>
        <taxon>Bacteroidota</taxon>
        <taxon>Bacteroidia</taxon>
        <taxon>Bacteroidales</taxon>
        <taxon>Dysgonomonadaceae</taxon>
        <taxon>Dysgonomonas</taxon>
    </lineage>
</organism>